<accession>A0A6P1ZM71</accession>
<keyword evidence="3" id="KW-1133">Transmembrane helix</keyword>
<organism evidence="6 7">
    <name type="scientific">Oceanidesulfovibrio marinus</name>
    <dbReference type="NCBI Taxonomy" id="370038"/>
    <lineage>
        <taxon>Bacteria</taxon>
        <taxon>Pseudomonadati</taxon>
        <taxon>Thermodesulfobacteriota</taxon>
        <taxon>Desulfovibrionia</taxon>
        <taxon>Desulfovibrionales</taxon>
        <taxon>Desulfovibrionaceae</taxon>
        <taxon>Oceanidesulfovibrio</taxon>
    </lineage>
</organism>
<evidence type="ECO:0000313" key="6">
    <source>
        <dbReference type="EMBL" id="TVM36620.1"/>
    </source>
</evidence>
<evidence type="ECO:0000256" key="3">
    <source>
        <dbReference type="SAM" id="Phobius"/>
    </source>
</evidence>
<keyword evidence="1" id="KW-0732">Signal</keyword>
<evidence type="ECO:0000256" key="2">
    <source>
        <dbReference type="ARBA" id="ARBA00023157"/>
    </source>
</evidence>
<gene>
    <name evidence="6" type="ORF">DQK91_01475</name>
    <name evidence="5" type="ORF">E8L03_08470</name>
</gene>
<dbReference type="Gene3D" id="2.60.120.200">
    <property type="match status" value="1"/>
</dbReference>
<evidence type="ECO:0000313" key="7">
    <source>
        <dbReference type="Proteomes" id="UP000434052"/>
    </source>
</evidence>
<keyword evidence="3" id="KW-0812">Transmembrane</keyword>
<proteinExistence type="predicted"/>
<dbReference type="SMART" id="SM00560">
    <property type="entry name" value="LamGL"/>
    <property type="match status" value="1"/>
</dbReference>
<keyword evidence="3" id="KW-0472">Membrane</keyword>
<dbReference type="OrthoDB" id="5471415at2"/>
<dbReference type="AlphaFoldDB" id="A0A6P1ZM71"/>
<keyword evidence="2" id="KW-1015">Disulfide bond</keyword>
<name>A0A6P1ZM71_9BACT</name>
<reference evidence="5 8" key="2">
    <citation type="submission" date="2019-04" db="EMBL/GenBank/DDBJ databases">
        <title>Isolation and culture of sulfate reducing bacteria from the cold seep of the South China Sea.</title>
        <authorList>
            <person name="Sun C."/>
            <person name="Liu R."/>
        </authorList>
    </citation>
    <scope>NUCLEOTIDE SEQUENCE [LARGE SCALE GENOMIC DNA]</scope>
    <source>
        <strain evidence="5 8">CS1</strain>
    </source>
</reference>
<evidence type="ECO:0000256" key="1">
    <source>
        <dbReference type="ARBA" id="ARBA00022729"/>
    </source>
</evidence>
<feature type="domain" description="LamG-like jellyroll fold" evidence="4">
    <location>
        <begin position="119"/>
        <end position="258"/>
    </location>
</feature>
<dbReference type="Pfam" id="PF13385">
    <property type="entry name" value="Laminin_G_3"/>
    <property type="match status" value="1"/>
</dbReference>
<evidence type="ECO:0000259" key="4">
    <source>
        <dbReference type="SMART" id="SM00560"/>
    </source>
</evidence>
<dbReference type="EMBL" id="QMIF01000001">
    <property type="protein sequence ID" value="TVM36620.1"/>
    <property type="molecule type" value="Genomic_DNA"/>
</dbReference>
<feature type="transmembrane region" description="Helical" evidence="3">
    <location>
        <begin position="26"/>
        <end position="45"/>
    </location>
</feature>
<dbReference type="Proteomes" id="UP000434052">
    <property type="component" value="Unassembled WGS sequence"/>
</dbReference>
<evidence type="ECO:0000313" key="5">
    <source>
        <dbReference type="EMBL" id="QJT08961.1"/>
    </source>
</evidence>
<sequence length="269" mass="30091">MSSALRYLVQHPVTQHYLQARLAMRLPICLLVALLVLGVFVSPVATRTFDITHDLAAYYPLNGNTEDESGNHNHAALVGPVWGMNMCARPKSALQFYPQGHSYMVADTKPLSPVPGEIEALTLAAWIYPTRMDDTRIIVDKFNPRTQDREFRFALQNGKLRFIWAAVNEKADAEDCDFIESANALKINRWHHVAASYQRGKAILYVNGEEVAAKATRDWPIYEANADLQIGGNGVEDSGFFNGKIDDLRVYTRALEVSDIQVLAARPCQ</sequence>
<dbReference type="SUPFAM" id="SSF49899">
    <property type="entry name" value="Concanavalin A-like lectins/glucanases"/>
    <property type="match status" value="1"/>
</dbReference>
<dbReference type="InterPro" id="IPR006558">
    <property type="entry name" value="LamG-like"/>
</dbReference>
<keyword evidence="8" id="KW-1185">Reference proteome</keyword>
<dbReference type="EMBL" id="CP039543">
    <property type="protein sequence ID" value="QJT08961.1"/>
    <property type="molecule type" value="Genomic_DNA"/>
</dbReference>
<reference evidence="6" key="1">
    <citation type="submission" date="2018-06" db="EMBL/GenBank/DDBJ databases">
        <title>Complete genome of Desulfovibrio marinus P48SEP.</title>
        <authorList>
            <person name="Crispim J.S."/>
            <person name="Vidigal P.M.P."/>
            <person name="Silva L.C.F."/>
            <person name="Araujo L.C."/>
            <person name="Laguardia C.N."/>
            <person name="Dias R.S."/>
            <person name="Sousa M.P."/>
            <person name="Paula S.O."/>
            <person name="Silva C."/>
        </authorList>
    </citation>
    <scope>NUCLEOTIDE SEQUENCE [LARGE SCALE GENOMIC DNA]</scope>
    <source>
        <strain evidence="6">P48SEP</strain>
    </source>
</reference>
<protein>
    <submittedName>
        <fullName evidence="5">LamG domain-containing protein</fullName>
    </submittedName>
</protein>
<evidence type="ECO:0000313" key="8">
    <source>
        <dbReference type="Proteomes" id="UP000503251"/>
    </source>
</evidence>
<dbReference type="Proteomes" id="UP000503251">
    <property type="component" value="Chromosome"/>
</dbReference>
<dbReference type="InterPro" id="IPR013320">
    <property type="entry name" value="ConA-like_dom_sf"/>
</dbReference>